<dbReference type="Proteomes" id="UP000235598">
    <property type="component" value="Unassembled WGS sequence"/>
</dbReference>
<organism evidence="1 2">
    <name type="scientific">Brevibacterium paucivorans</name>
    <dbReference type="NCBI Taxonomy" id="170994"/>
    <lineage>
        <taxon>Bacteria</taxon>
        <taxon>Bacillati</taxon>
        <taxon>Actinomycetota</taxon>
        <taxon>Actinomycetes</taxon>
        <taxon>Micrococcales</taxon>
        <taxon>Brevibacteriaceae</taxon>
        <taxon>Brevibacterium</taxon>
    </lineage>
</organism>
<dbReference type="InterPro" id="IPR048868">
    <property type="entry name" value="OGG-like_put"/>
</dbReference>
<reference evidence="1 2" key="1">
    <citation type="submission" date="2017-09" db="EMBL/GenBank/DDBJ databases">
        <title>Bacterial strain isolated from the female urinary microbiota.</title>
        <authorList>
            <person name="Thomas-White K."/>
            <person name="Kumar N."/>
            <person name="Forster S."/>
            <person name="Putonti C."/>
            <person name="Lawley T."/>
            <person name="Wolfe A.J."/>
        </authorList>
    </citation>
    <scope>NUCLEOTIDE SEQUENCE [LARGE SCALE GENOMIC DNA]</scope>
    <source>
        <strain evidence="1 2">UMB1301</strain>
    </source>
</reference>
<dbReference type="RefSeq" id="WP_146004622.1">
    <property type="nucleotide sequence ID" value="NZ_PNHK01000001.1"/>
</dbReference>
<name>A0A2N6VR33_9MICO</name>
<comment type="caution">
    <text evidence="1">The sequence shown here is derived from an EMBL/GenBank/DDBJ whole genome shotgun (WGS) entry which is preliminary data.</text>
</comment>
<proteinExistence type="predicted"/>
<protein>
    <submittedName>
        <fullName evidence="1">Uncharacterized protein</fullName>
    </submittedName>
</protein>
<dbReference type="Pfam" id="PF21790">
    <property type="entry name" value="OGG"/>
    <property type="match status" value="1"/>
</dbReference>
<sequence length="221" mass="25014">MYAQLIQTFSPHIPHVPSLSAPVRRAHWDKFWTGPRPAILNGASEVISRWTLFNLGSHIHDPESALNFYAGVSMWAAGNAPRSVYRACKPLETEDFALRLYDAITKTRECEPEDAYWAWSTDLRIPFVGPSHFTKLMYFSRRNPLYESENMPLILDGRTARALNMKQRSAWTASTYGTYLRTLSEIAHEWGPSATAEDVECQLTAQGIRAVTRKPQLAQAA</sequence>
<evidence type="ECO:0000313" key="2">
    <source>
        <dbReference type="Proteomes" id="UP000235598"/>
    </source>
</evidence>
<dbReference type="OrthoDB" id="4077754at2"/>
<dbReference type="EMBL" id="PNHK01000001">
    <property type="protein sequence ID" value="PMD06595.1"/>
    <property type="molecule type" value="Genomic_DNA"/>
</dbReference>
<evidence type="ECO:0000313" key="1">
    <source>
        <dbReference type="EMBL" id="PMD06595.1"/>
    </source>
</evidence>
<dbReference type="AlphaFoldDB" id="A0A2N6VR33"/>
<gene>
    <name evidence="1" type="ORF">CJ199_04360</name>
</gene>
<accession>A0A2N6VR33</accession>